<keyword evidence="4" id="KW-1185">Reference proteome</keyword>
<name>A0ABX6T2L9_9SPHN</name>
<dbReference type="Gene3D" id="6.20.50.110">
    <property type="entry name" value="Methyltransferase, zinc-binding domain"/>
    <property type="match status" value="1"/>
</dbReference>
<dbReference type="Gene3D" id="3.40.50.720">
    <property type="entry name" value="NAD(P)-binding Rossmann-like Domain"/>
    <property type="match status" value="1"/>
</dbReference>
<sequence>MSQIQACRLCGSAVSGTALSLGDQPISNRLPLQGDGDGTAPVYPLNIVVCTSCGLPQLEHNLAAEEHFHDDYTYVSGASSTWVEHCRDYAGQLVRDFGLGPGDLVVEAGSNDGTLLRFFAEAGVRVLGVEPSGNVAEIARASGIPTLTAFFNEETARNIVESQGRPKLFIGNNVLAHVPDTDGFLQAARDLITHDGALCFEFPHFTRILTHRYFDTIYHEHYCYLGVGPLSAWAKTHGMVVADVQPQSTHGGSLRLFLEKQGRPVGEAAQGRIDRYLAEESELAGAAPWQQLEHWLGDWRSRFRGTVSELRSAGKTVAAYAAASKATVLSNYLGLTANDVEWCCDASPLKQGRLIPGANIPIVVPATLRDDPPDAIIAFAWNIFDEIADVVAANVVQETLLIRPLPEIETRTVGGGAQ</sequence>
<dbReference type="Gene3D" id="3.40.50.150">
    <property type="entry name" value="Vaccinia Virus protein VP39"/>
    <property type="match status" value="1"/>
</dbReference>
<feature type="domain" description="Methyltransferase putative zinc binding" evidence="1">
    <location>
        <begin position="7"/>
        <end position="68"/>
    </location>
</feature>
<dbReference type="Proteomes" id="UP000516134">
    <property type="component" value="Chromosome"/>
</dbReference>
<dbReference type="Pfam" id="PF08421">
    <property type="entry name" value="Methyltransf_13"/>
    <property type="match status" value="1"/>
</dbReference>
<dbReference type="CDD" id="cd02440">
    <property type="entry name" value="AdoMet_MTases"/>
    <property type="match status" value="1"/>
</dbReference>
<dbReference type="Pfam" id="PF13489">
    <property type="entry name" value="Methyltransf_23"/>
    <property type="match status" value="1"/>
</dbReference>
<keyword evidence="3" id="KW-0808">Transferase</keyword>
<reference evidence="3 4" key="1">
    <citation type="submission" date="2020-08" db="EMBL/GenBank/DDBJ databases">
        <title>Genome sequence of Sphingomonas daechungensis KACC 18115T.</title>
        <authorList>
            <person name="Hyun D.-W."/>
            <person name="Bae J.-W."/>
        </authorList>
    </citation>
    <scope>NUCLEOTIDE SEQUENCE [LARGE SCALE GENOMIC DNA]</scope>
    <source>
        <strain evidence="3 4">KACC 18115</strain>
    </source>
</reference>
<keyword evidence="3" id="KW-0489">Methyltransferase</keyword>
<organism evidence="3 4">
    <name type="scientific">Sphingomonas daechungensis</name>
    <dbReference type="NCBI Taxonomy" id="1176646"/>
    <lineage>
        <taxon>Bacteria</taxon>
        <taxon>Pseudomonadati</taxon>
        <taxon>Pseudomonadota</taxon>
        <taxon>Alphaproteobacteria</taxon>
        <taxon>Sphingomonadales</taxon>
        <taxon>Sphingomonadaceae</taxon>
        <taxon>Sphingomonas</taxon>
    </lineage>
</organism>
<dbReference type="RefSeq" id="WP_187714660.1">
    <property type="nucleotide sequence ID" value="NZ_BAABJC010000001.1"/>
</dbReference>
<dbReference type="GO" id="GO:0032259">
    <property type="term" value="P:methylation"/>
    <property type="evidence" value="ECO:0007669"/>
    <property type="project" value="UniProtKB-KW"/>
</dbReference>
<dbReference type="PANTHER" id="PTHR43861:SF5">
    <property type="entry name" value="BLL5978 PROTEIN"/>
    <property type="match status" value="1"/>
</dbReference>
<dbReference type="InterPro" id="IPR038576">
    <property type="entry name" value="Methyltransf_Zn-bd_dom_put_sf"/>
</dbReference>
<dbReference type="SUPFAM" id="SSF53335">
    <property type="entry name" value="S-adenosyl-L-methionine-dependent methyltransferases"/>
    <property type="match status" value="1"/>
</dbReference>
<protein>
    <submittedName>
        <fullName evidence="3">Methyltransferase domain-containing protein</fullName>
    </submittedName>
</protein>
<gene>
    <name evidence="3" type="ORF">H9L15_15140</name>
</gene>
<dbReference type="GO" id="GO:0008168">
    <property type="term" value="F:methyltransferase activity"/>
    <property type="evidence" value="ECO:0007669"/>
    <property type="project" value="UniProtKB-KW"/>
</dbReference>
<dbReference type="InterPro" id="IPR029063">
    <property type="entry name" value="SAM-dependent_MTases_sf"/>
</dbReference>
<dbReference type="Pfam" id="PF08484">
    <property type="entry name" value="Methyltransf_14"/>
    <property type="match status" value="1"/>
</dbReference>
<dbReference type="InterPro" id="IPR013691">
    <property type="entry name" value="MeTrfase_14"/>
</dbReference>
<proteinExistence type="predicted"/>
<evidence type="ECO:0000259" key="1">
    <source>
        <dbReference type="Pfam" id="PF08421"/>
    </source>
</evidence>
<dbReference type="InterPro" id="IPR013630">
    <property type="entry name" value="Methyltransf_Zn-bd_dom_put"/>
</dbReference>
<evidence type="ECO:0000313" key="4">
    <source>
        <dbReference type="Proteomes" id="UP000516134"/>
    </source>
</evidence>
<dbReference type="PANTHER" id="PTHR43861">
    <property type="entry name" value="TRANS-ACONITATE 2-METHYLTRANSFERASE-RELATED"/>
    <property type="match status" value="1"/>
</dbReference>
<feature type="domain" description="C-methyltransferase" evidence="2">
    <location>
        <begin position="249"/>
        <end position="406"/>
    </location>
</feature>
<dbReference type="EMBL" id="CP060780">
    <property type="protein sequence ID" value="QNP43230.1"/>
    <property type="molecule type" value="Genomic_DNA"/>
</dbReference>
<evidence type="ECO:0000313" key="3">
    <source>
        <dbReference type="EMBL" id="QNP43230.1"/>
    </source>
</evidence>
<accession>A0ABX6T2L9</accession>
<evidence type="ECO:0000259" key="2">
    <source>
        <dbReference type="Pfam" id="PF08484"/>
    </source>
</evidence>